<evidence type="ECO:0000313" key="6">
    <source>
        <dbReference type="Proteomes" id="UP000297861"/>
    </source>
</evidence>
<organism evidence="5 6">
    <name type="scientific">Dysgonomonas capnocytophagoides</name>
    <dbReference type="NCBI Taxonomy" id="45254"/>
    <lineage>
        <taxon>Bacteria</taxon>
        <taxon>Pseudomonadati</taxon>
        <taxon>Bacteroidota</taxon>
        <taxon>Bacteroidia</taxon>
        <taxon>Bacteroidales</taxon>
        <taxon>Dysgonomonadaceae</taxon>
        <taxon>Dysgonomonas</taxon>
    </lineage>
</organism>
<evidence type="ECO:0000313" key="5">
    <source>
        <dbReference type="EMBL" id="TFD92555.1"/>
    </source>
</evidence>
<feature type="domain" description="HIRAN" evidence="4">
    <location>
        <begin position="88"/>
        <end position="188"/>
    </location>
</feature>
<dbReference type="InterPro" id="IPR014905">
    <property type="entry name" value="HIRAN"/>
</dbReference>
<dbReference type="OrthoDB" id="1096764at2"/>
<feature type="coiled-coil region" evidence="3">
    <location>
        <begin position="30"/>
        <end position="64"/>
    </location>
</feature>
<dbReference type="Pfam" id="PF08797">
    <property type="entry name" value="HIRAN"/>
    <property type="match status" value="1"/>
</dbReference>
<dbReference type="SMART" id="SM00910">
    <property type="entry name" value="HIRAN"/>
    <property type="match status" value="1"/>
</dbReference>
<sequence length="231" mass="27085">MGWIFIVAILFVILLYFIRRHGKEDDTEEIAQIRRDIRRHNLDRREKEEETKRLEKQAESENLAKERLLLRESTIKKYDDLYGTENSITCMVQGIFGRSKDAQARAGTLKLGEEVTLRPEPNNSYDPYAVKVLSNRMHIGYIPKKIAETVAECINSGPGYYAIVIHKEYVLSTYNWEYEREVELKLYLKPDPIVKKIQDCEKELDIATQNGDMETMTKLKKLLIKLQEKKK</sequence>
<dbReference type="GO" id="GO:0016818">
    <property type="term" value="F:hydrolase activity, acting on acid anhydrides, in phosphorus-containing anhydrides"/>
    <property type="evidence" value="ECO:0007669"/>
    <property type="project" value="InterPro"/>
</dbReference>
<keyword evidence="2" id="KW-0378">Hydrolase</keyword>
<keyword evidence="6" id="KW-1185">Reference proteome</keyword>
<evidence type="ECO:0000256" key="1">
    <source>
        <dbReference type="ARBA" id="ARBA00022723"/>
    </source>
</evidence>
<dbReference type="AlphaFoldDB" id="A0A4Y8KX28"/>
<accession>A0A4Y8KX28</accession>
<evidence type="ECO:0000259" key="4">
    <source>
        <dbReference type="SMART" id="SM00910"/>
    </source>
</evidence>
<reference evidence="5 6" key="1">
    <citation type="submission" date="2019-03" db="EMBL/GenBank/DDBJ databases">
        <title>San Antonio Military Medical Center submission to MRSN (WRAIR), pending publication.</title>
        <authorList>
            <person name="Blyth D.M."/>
            <person name="Mccarthy S.L."/>
            <person name="Schall S.E."/>
            <person name="Stam J.A."/>
            <person name="Ong A.C."/>
            <person name="Mcgann P.T."/>
        </authorList>
    </citation>
    <scope>NUCLEOTIDE SEQUENCE [LARGE SCALE GENOMIC DNA]</scope>
    <source>
        <strain evidence="5 6">MRSN571793</strain>
    </source>
</reference>
<gene>
    <name evidence="5" type="ORF">E2605_18515</name>
</gene>
<dbReference type="RefSeq" id="WP_134437513.1">
    <property type="nucleotide sequence ID" value="NZ_SOML01000017.1"/>
</dbReference>
<dbReference type="EMBL" id="SOML01000017">
    <property type="protein sequence ID" value="TFD92555.1"/>
    <property type="molecule type" value="Genomic_DNA"/>
</dbReference>
<dbReference type="GO" id="GO:0008270">
    <property type="term" value="F:zinc ion binding"/>
    <property type="evidence" value="ECO:0007669"/>
    <property type="project" value="InterPro"/>
</dbReference>
<keyword evidence="1" id="KW-0479">Metal-binding</keyword>
<dbReference type="Proteomes" id="UP000297861">
    <property type="component" value="Unassembled WGS sequence"/>
</dbReference>
<dbReference type="Gene3D" id="3.30.70.2330">
    <property type="match status" value="1"/>
</dbReference>
<evidence type="ECO:0000256" key="3">
    <source>
        <dbReference type="SAM" id="Coils"/>
    </source>
</evidence>
<dbReference type="GO" id="GO:0003676">
    <property type="term" value="F:nucleic acid binding"/>
    <property type="evidence" value="ECO:0007669"/>
    <property type="project" value="InterPro"/>
</dbReference>
<name>A0A4Y8KX28_9BACT</name>
<proteinExistence type="predicted"/>
<keyword evidence="3" id="KW-0175">Coiled coil</keyword>
<protein>
    <recommendedName>
        <fullName evidence="4">HIRAN domain-containing protein</fullName>
    </recommendedName>
</protein>
<comment type="caution">
    <text evidence="5">The sequence shown here is derived from an EMBL/GenBank/DDBJ whole genome shotgun (WGS) entry which is preliminary data.</text>
</comment>
<evidence type="ECO:0000256" key="2">
    <source>
        <dbReference type="ARBA" id="ARBA00022801"/>
    </source>
</evidence>